<dbReference type="AlphaFoldDB" id="A0A1W6SM88"/>
<feature type="region of interest" description="Disordered" evidence="1">
    <location>
        <begin position="33"/>
        <end position="100"/>
    </location>
</feature>
<dbReference type="KEGG" id="nlc:EBAPG3_003535"/>
<feature type="chain" id="PRO_5010866059" evidence="2">
    <location>
        <begin position="32"/>
        <end position="217"/>
    </location>
</feature>
<evidence type="ECO:0000313" key="4">
    <source>
        <dbReference type="Proteomes" id="UP000012179"/>
    </source>
</evidence>
<reference evidence="3 4" key="1">
    <citation type="journal article" date="2015" name="Int. J. Syst. Evol. Microbiol.">
        <title>Nitrosospira lacus sp. nov., a psychrotolerant, ammonia-oxidizing bacterium from sandy lake sediment.</title>
        <authorList>
            <person name="Urakawa H."/>
            <person name="Garcia J.C."/>
            <person name="Nielsen J.L."/>
            <person name="Le V.Q."/>
            <person name="Kozlowski J.A."/>
            <person name="Stein L.Y."/>
            <person name="Lim C.K."/>
            <person name="Pommerening-Roser A."/>
            <person name="Martens-Habbena W."/>
            <person name="Stahl D.A."/>
            <person name="Klotz M.G."/>
        </authorList>
    </citation>
    <scope>NUCLEOTIDE SEQUENCE [LARGE SCALE GENOMIC DNA]</scope>
    <source>
        <strain evidence="3 4">APG3</strain>
    </source>
</reference>
<proteinExistence type="predicted"/>
<accession>A0A1W6SM88</accession>
<dbReference type="RefSeq" id="WP_004181099.1">
    <property type="nucleotide sequence ID" value="NZ_CP021106.3"/>
</dbReference>
<dbReference type="OrthoDB" id="8566631at2"/>
<evidence type="ECO:0000256" key="2">
    <source>
        <dbReference type="SAM" id="SignalP"/>
    </source>
</evidence>
<feature type="signal peptide" evidence="2">
    <location>
        <begin position="1"/>
        <end position="31"/>
    </location>
</feature>
<dbReference type="Proteomes" id="UP000012179">
    <property type="component" value="Chromosome"/>
</dbReference>
<name>A0A1W6SM88_9PROT</name>
<organism evidence="3 4">
    <name type="scientific">Nitrosospira lacus</name>
    <dbReference type="NCBI Taxonomy" id="1288494"/>
    <lineage>
        <taxon>Bacteria</taxon>
        <taxon>Pseudomonadati</taxon>
        <taxon>Pseudomonadota</taxon>
        <taxon>Betaproteobacteria</taxon>
        <taxon>Nitrosomonadales</taxon>
        <taxon>Nitrosomonadaceae</taxon>
        <taxon>Nitrosospira</taxon>
    </lineage>
</organism>
<dbReference type="EMBL" id="CP021106">
    <property type="protein sequence ID" value="ARO86914.1"/>
    <property type="molecule type" value="Genomic_DNA"/>
</dbReference>
<evidence type="ECO:0000256" key="1">
    <source>
        <dbReference type="SAM" id="MobiDB-lite"/>
    </source>
</evidence>
<feature type="compositionally biased region" description="Basic and acidic residues" evidence="1">
    <location>
        <begin position="64"/>
        <end position="86"/>
    </location>
</feature>
<dbReference type="eggNOG" id="COG4372">
    <property type="taxonomic scope" value="Bacteria"/>
</dbReference>
<evidence type="ECO:0000313" key="3">
    <source>
        <dbReference type="EMBL" id="ARO86914.1"/>
    </source>
</evidence>
<protein>
    <submittedName>
        <fullName evidence="3">DNA repair protein</fullName>
    </submittedName>
</protein>
<feature type="compositionally biased region" description="Polar residues" evidence="1">
    <location>
        <begin position="50"/>
        <end position="63"/>
    </location>
</feature>
<keyword evidence="2" id="KW-0732">Signal</keyword>
<keyword evidence="4" id="KW-1185">Reference proteome</keyword>
<gene>
    <name evidence="3" type="ORF">EBAPG3_003535</name>
</gene>
<sequence>MNNPKKMISRLLCHGIAAIFLASALSSGSLAASAAGNKDQKKERQALRRMQQQLDEVQQQKSALDQEKTVLEETLKKTNNETESHKRSAASAAAKTSRLERDIEAANKEATELRTRLDEAGKHNEELSGQRKQLEQDLKNTAAALAKQNEQTKLCETHNGELYRIGRELADWYTSKGAMNAILEAEPFTAVKRVEMENLLETYRDKIEGQRLERSVN</sequence>